<reference evidence="1 2" key="1">
    <citation type="submission" date="2021-06" db="EMBL/GenBank/DDBJ databases">
        <title>Caerostris darwini draft genome.</title>
        <authorList>
            <person name="Kono N."/>
            <person name="Arakawa K."/>
        </authorList>
    </citation>
    <scope>NUCLEOTIDE SEQUENCE [LARGE SCALE GENOMIC DNA]</scope>
</reference>
<dbReference type="Proteomes" id="UP001054837">
    <property type="component" value="Unassembled WGS sequence"/>
</dbReference>
<organism evidence="1 2">
    <name type="scientific">Caerostris darwini</name>
    <dbReference type="NCBI Taxonomy" id="1538125"/>
    <lineage>
        <taxon>Eukaryota</taxon>
        <taxon>Metazoa</taxon>
        <taxon>Ecdysozoa</taxon>
        <taxon>Arthropoda</taxon>
        <taxon>Chelicerata</taxon>
        <taxon>Arachnida</taxon>
        <taxon>Araneae</taxon>
        <taxon>Araneomorphae</taxon>
        <taxon>Entelegynae</taxon>
        <taxon>Araneoidea</taxon>
        <taxon>Araneidae</taxon>
        <taxon>Caerostris</taxon>
    </lineage>
</organism>
<name>A0AAV4XB02_9ARAC</name>
<dbReference type="InterPro" id="IPR011990">
    <property type="entry name" value="TPR-like_helical_dom_sf"/>
</dbReference>
<evidence type="ECO:0000313" key="1">
    <source>
        <dbReference type="EMBL" id="GIY91008.1"/>
    </source>
</evidence>
<dbReference type="SUPFAM" id="SSF48452">
    <property type="entry name" value="TPR-like"/>
    <property type="match status" value="1"/>
</dbReference>
<dbReference type="EMBL" id="BPLQ01015726">
    <property type="protein sequence ID" value="GIY91008.1"/>
    <property type="molecule type" value="Genomic_DNA"/>
</dbReference>
<accession>A0AAV4XB02</accession>
<dbReference type="Gene3D" id="1.25.40.10">
    <property type="entry name" value="Tetratricopeptide repeat domain"/>
    <property type="match status" value="1"/>
</dbReference>
<dbReference type="AlphaFoldDB" id="A0AAV4XB02"/>
<sequence>MSTKLQKDDQNAKNLKASLLTKIMSKYGNNLDSNFLPIAINHLTVIDKYLEDFFAKGREAFPNRQEYQKFAIAKLFIDKLNLIDFEPDPSVEEYGKCIGKYPSIEAFHLTNELKEIKRMNFCRKVDKGDVLHVRVADEYESEYKLIVINKYNERERLLDYSISAYLLKSHHLDKLPSPLKKDDLLRVTVFGRLKIEDNVFSKLLVSLNPSILAVKFKDIHLGLIKQEEINFYPEDLSEYKTFYDYLKAHKSVENHEELTNLAVSLGIDPYKMHSFCEAYDGKKLGNPKKTSETKSKKHLLIQKSKELSENAQKLSLETDIYTVLSLLNESIKIYDQNDVAYALRGKAYCCLWIHSKKPNRYMSKAIEDLRIALKINPFNKMAHMELSEIKSISSKM</sequence>
<comment type="caution">
    <text evidence="1">The sequence shown here is derived from an EMBL/GenBank/DDBJ whole genome shotgun (WGS) entry which is preliminary data.</text>
</comment>
<gene>
    <name evidence="1" type="primary">AVEN_73054_1</name>
    <name evidence="1" type="ORF">CDAR_550231</name>
</gene>
<proteinExistence type="predicted"/>
<keyword evidence="2" id="KW-1185">Reference proteome</keyword>
<evidence type="ECO:0000313" key="2">
    <source>
        <dbReference type="Proteomes" id="UP001054837"/>
    </source>
</evidence>
<protein>
    <submittedName>
        <fullName evidence="1">Uncharacterized protein</fullName>
    </submittedName>
</protein>